<evidence type="ECO:0000313" key="3">
    <source>
        <dbReference type="Proteomes" id="UP000574317"/>
    </source>
</evidence>
<dbReference type="EMBL" id="JAAOAO010000405">
    <property type="protein sequence ID" value="KAF5543370.1"/>
    <property type="molecule type" value="Genomic_DNA"/>
</dbReference>
<dbReference type="AlphaFoldDB" id="A0A8H5MX11"/>
<evidence type="ECO:0000313" key="2">
    <source>
        <dbReference type="EMBL" id="KAF5543370.1"/>
    </source>
</evidence>
<accession>A0A8H5MX11</accession>
<feature type="compositionally biased region" description="Polar residues" evidence="1">
    <location>
        <begin position="353"/>
        <end position="377"/>
    </location>
</feature>
<sequence length="464" mass="51735">MSKDIRTHYNIQGRDADIVASILETRHQSVKKKAMSPGLDCLVVVLRRIYSHVMLSRGVSLDWIEASEAKNPVLRHAWHMFGDGQGEVQEAANDRQEVQKALLDLGFSQVPSFEDLCNSSLMNETFWSQDVFRLTDVLYYTATLKEADGSADEIARASLLELNQVENPGLSLQEIVDRSFGYITWKEQEVLSRPNRAWIVRVLYQPGNDDTARLDINGLRTLHLPIWEQNMNEMDSCFHEVGKAEYSILAVVRLKTDGHPEEYVRTYKGHGANILPSREPESYVNHKWSIKDAPGKYMLFYGLKVLEDAGDPTCFPEVAPPLVSEADGELVADIAEYLSRLMGSKKQKKPPQGANTPSQKPKSTNEGAEASSVSVGGTSKPKDSQPPRGTPQPPVHGSSQEGAAVPASGNRRSVQESPEEGSHQQSHGNKRKRNRRPTAAGDRKDPSGSNPDESERRRDQRRDL</sequence>
<protein>
    <submittedName>
        <fullName evidence="2">Uncharacterized protein</fullName>
    </submittedName>
</protein>
<organism evidence="2 3">
    <name type="scientific">Fusarium napiforme</name>
    <dbReference type="NCBI Taxonomy" id="42672"/>
    <lineage>
        <taxon>Eukaryota</taxon>
        <taxon>Fungi</taxon>
        <taxon>Dikarya</taxon>
        <taxon>Ascomycota</taxon>
        <taxon>Pezizomycotina</taxon>
        <taxon>Sordariomycetes</taxon>
        <taxon>Hypocreomycetidae</taxon>
        <taxon>Hypocreales</taxon>
        <taxon>Nectriaceae</taxon>
        <taxon>Fusarium</taxon>
        <taxon>Fusarium fujikuroi species complex</taxon>
    </lineage>
</organism>
<feature type="compositionally biased region" description="Basic and acidic residues" evidence="1">
    <location>
        <begin position="453"/>
        <end position="464"/>
    </location>
</feature>
<name>A0A8H5MX11_9HYPO</name>
<gene>
    <name evidence="2" type="ORF">FNAPI_9692</name>
</gene>
<evidence type="ECO:0000256" key="1">
    <source>
        <dbReference type="SAM" id="MobiDB-lite"/>
    </source>
</evidence>
<reference evidence="2 3" key="1">
    <citation type="submission" date="2020-05" db="EMBL/GenBank/DDBJ databases">
        <title>Identification and distribution of gene clusters putatively required for synthesis of sphingolipid metabolism inhibitors in phylogenetically diverse species of the filamentous fungus Fusarium.</title>
        <authorList>
            <person name="Kim H.-S."/>
            <person name="Busman M."/>
            <person name="Brown D.W."/>
            <person name="Divon H."/>
            <person name="Uhlig S."/>
            <person name="Proctor R.H."/>
        </authorList>
    </citation>
    <scope>NUCLEOTIDE SEQUENCE [LARGE SCALE GENOMIC DNA]</scope>
    <source>
        <strain evidence="2 3">NRRL 25196</strain>
    </source>
</reference>
<keyword evidence="3" id="KW-1185">Reference proteome</keyword>
<proteinExistence type="predicted"/>
<feature type="region of interest" description="Disordered" evidence="1">
    <location>
        <begin position="342"/>
        <end position="464"/>
    </location>
</feature>
<comment type="caution">
    <text evidence="2">The sequence shown here is derived from an EMBL/GenBank/DDBJ whole genome shotgun (WGS) entry which is preliminary data.</text>
</comment>
<dbReference type="Proteomes" id="UP000574317">
    <property type="component" value="Unassembled WGS sequence"/>
</dbReference>